<name>A0A2Z4VXF6_9LACO</name>
<evidence type="ECO:0000313" key="6">
    <source>
        <dbReference type="Proteomes" id="UP000289316"/>
    </source>
</evidence>
<dbReference type="AlphaFoldDB" id="A0A2Z4VXF6"/>
<reference evidence="3 6" key="2">
    <citation type="submission" date="2018-09" db="EMBL/GenBank/DDBJ databases">
        <title>Murine metabolic-syndrome-specific gut microbial biobank.</title>
        <authorList>
            <person name="Liu C."/>
        </authorList>
    </citation>
    <scope>NUCLEOTIDE SEQUENCE [LARGE SCALE GENOMIC DNA]</scope>
    <source>
        <strain evidence="3 6">C-30</strain>
    </source>
</reference>
<reference evidence="4 5" key="1">
    <citation type="submission" date="2017-09" db="EMBL/GenBank/DDBJ databases">
        <title>Predominant Lactobacillus spp. isolated from feces of mice subjected to short-term calorie restriction.</title>
        <authorList>
            <person name="Zhang C."/>
            <person name="Zhao L."/>
            <person name="Pan F."/>
        </authorList>
    </citation>
    <scope>NUCLEOTIDE SEQUENCE [LARGE SCALE GENOMIC DNA]</scope>
    <source>
        <strain evidence="2 4">CR141</strain>
        <strain evidence="1 5">CR147</strain>
    </source>
</reference>
<proteinExistence type="predicted"/>
<evidence type="ECO:0000313" key="2">
    <source>
        <dbReference type="EMBL" id="AWZ40321.1"/>
    </source>
</evidence>
<dbReference type="EMBL" id="CP023565">
    <property type="protein sequence ID" value="AWZ38704.1"/>
    <property type="molecule type" value="Genomic_DNA"/>
</dbReference>
<organism evidence="3 6">
    <name type="scientific">Ligilactobacillus murinus</name>
    <dbReference type="NCBI Taxonomy" id="1622"/>
    <lineage>
        <taxon>Bacteria</taxon>
        <taxon>Bacillati</taxon>
        <taxon>Bacillota</taxon>
        <taxon>Bacilli</taxon>
        <taxon>Lactobacillales</taxon>
        <taxon>Lactobacillaceae</taxon>
        <taxon>Ligilactobacillus</taxon>
    </lineage>
</organism>
<protein>
    <submittedName>
        <fullName evidence="3">Uncharacterized protein</fullName>
    </submittedName>
</protein>
<accession>A0A2Z4VXF6</accession>
<dbReference type="Proteomes" id="UP000250153">
    <property type="component" value="Chromosome"/>
</dbReference>
<evidence type="ECO:0000313" key="1">
    <source>
        <dbReference type="EMBL" id="AWZ38704.1"/>
    </source>
</evidence>
<dbReference type="Proteomes" id="UP000250143">
    <property type="component" value="Chromosome"/>
</dbReference>
<dbReference type="KEGG" id="lmur:CPS94_07160"/>
<keyword evidence="4" id="KW-1185">Reference proteome</keyword>
<evidence type="ECO:0000313" key="5">
    <source>
        <dbReference type="Proteomes" id="UP000250153"/>
    </source>
</evidence>
<dbReference type="EMBL" id="QZFR01000022">
    <property type="protein sequence ID" value="RXV74733.1"/>
    <property type="molecule type" value="Genomic_DNA"/>
</dbReference>
<evidence type="ECO:0000313" key="3">
    <source>
        <dbReference type="EMBL" id="RXV74733.1"/>
    </source>
</evidence>
<evidence type="ECO:0000313" key="4">
    <source>
        <dbReference type="Proteomes" id="UP000250143"/>
    </source>
</evidence>
<dbReference type="EMBL" id="CP023566">
    <property type="protein sequence ID" value="AWZ40321.1"/>
    <property type="molecule type" value="Genomic_DNA"/>
</dbReference>
<gene>
    <name evidence="2" type="ORF">CPQ89_04370</name>
    <name evidence="1" type="ORF">CPS94_07160</name>
    <name evidence="3" type="ORF">D6C19_04335</name>
</gene>
<dbReference type="RefSeq" id="WP_056957940.1">
    <property type="nucleotide sequence ID" value="NZ_BDFM01000240.1"/>
</dbReference>
<sequence length="70" mass="8247">MEAPKKTLPTIDLISLSIPHFAISTEKNLQTLEIFAPFTEKRVILMEYQLSYLRKDELLCQKHKIIKKLF</sequence>
<dbReference type="Proteomes" id="UP000289316">
    <property type="component" value="Unassembled WGS sequence"/>
</dbReference>